<dbReference type="Proteomes" id="UP000191901">
    <property type="component" value="Chromosome"/>
</dbReference>
<dbReference type="KEGG" id="hhg:XM38_034460"/>
<reference evidence="1 2" key="1">
    <citation type="journal article" date="2016" name="Biochim. Biophys. Acta">
        <title>Characterization of red-shifted phycobilisomes isolated from the chlorophyll f-containing cyanobacterium Halomicronema hongdechloris.</title>
        <authorList>
            <person name="Li Y."/>
            <person name="Lin Y."/>
            <person name="Garvey C.J."/>
            <person name="Birch D."/>
            <person name="Corkery R.W."/>
            <person name="Loughlin P.C."/>
            <person name="Scheer H."/>
            <person name="Willows R.D."/>
            <person name="Chen M."/>
        </authorList>
    </citation>
    <scope>NUCLEOTIDE SEQUENCE [LARGE SCALE GENOMIC DNA]</scope>
    <source>
        <strain evidence="1 2">C2206</strain>
    </source>
</reference>
<dbReference type="RefSeq" id="WP_256995655.1">
    <property type="nucleotide sequence ID" value="NZ_CP021983.2"/>
</dbReference>
<dbReference type="AlphaFoldDB" id="A0A1Z3HQ98"/>
<sequence>MNVFHRPPTTDVAQRQQLKAWVYATLNLEAEAPVSAPNPVARR</sequence>
<name>A0A1Z3HQ98_9CYAN</name>
<organism evidence="1 2">
    <name type="scientific">Halomicronema hongdechloris C2206</name>
    <dbReference type="NCBI Taxonomy" id="1641165"/>
    <lineage>
        <taxon>Bacteria</taxon>
        <taxon>Bacillati</taxon>
        <taxon>Cyanobacteriota</taxon>
        <taxon>Cyanophyceae</taxon>
        <taxon>Nodosilineales</taxon>
        <taxon>Nodosilineaceae</taxon>
        <taxon>Halomicronema</taxon>
    </lineage>
</organism>
<keyword evidence="2" id="KW-1185">Reference proteome</keyword>
<protein>
    <submittedName>
        <fullName evidence="1">Uncharacterized protein</fullName>
    </submittedName>
</protein>
<evidence type="ECO:0000313" key="1">
    <source>
        <dbReference type="EMBL" id="ASC72489.1"/>
    </source>
</evidence>
<gene>
    <name evidence="1" type="ORF">XM38_034460</name>
</gene>
<dbReference type="EMBL" id="CP021983">
    <property type="protein sequence ID" value="ASC72489.1"/>
    <property type="molecule type" value="Genomic_DNA"/>
</dbReference>
<accession>A0A1Z3HQ98</accession>
<evidence type="ECO:0000313" key="2">
    <source>
        <dbReference type="Proteomes" id="UP000191901"/>
    </source>
</evidence>
<proteinExistence type="predicted"/>